<name>A0A5W9DAZ6_SALEB</name>
<protein>
    <submittedName>
        <fullName evidence="1">Uncharacterized protein</fullName>
    </submittedName>
</protein>
<gene>
    <name evidence="1" type="ORF">EU862_25310</name>
</gene>
<organism evidence="1">
    <name type="scientific">Salmonella enterica subsp. enterica serovar Java</name>
    <dbReference type="NCBI Taxonomy" id="224729"/>
    <lineage>
        <taxon>Bacteria</taxon>
        <taxon>Pseudomonadati</taxon>
        <taxon>Pseudomonadota</taxon>
        <taxon>Gammaproteobacteria</taxon>
        <taxon>Enterobacterales</taxon>
        <taxon>Enterobacteriaceae</taxon>
        <taxon>Salmonella</taxon>
    </lineage>
</organism>
<accession>A0A5W9DAZ6</accession>
<reference evidence="1" key="1">
    <citation type="submission" date="2019-01" db="EMBL/GenBank/DDBJ databases">
        <authorList>
            <person name="Ashton P.M."/>
            <person name="Dallman T."/>
            <person name="Nair S."/>
            <person name="De Pinna E."/>
            <person name="Peters T."/>
            <person name="Grant K."/>
        </authorList>
    </citation>
    <scope>NUCLEOTIDE SEQUENCE</scope>
    <source>
        <strain evidence="1">526156</strain>
    </source>
</reference>
<dbReference type="EMBL" id="AAHWTF010000105">
    <property type="protein sequence ID" value="ECB1824087.1"/>
    <property type="molecule type" value="Genomic_DNA"/>
</dbReference>
<dbReference type="AlphaFoldDB" id="A0A5W9DAZ6"/>
<sequence>MRMPGLTMKDSFGLVGIQPHGSKDLVKQQANVLLEFMPAACMPERQVEAQVLQRKIMYALQSGPGNRLKQIKRYLKQTASQ</sequence>
<proteinExistence type="predicted"/>
<comment type="caution">
    <text evidence="1">The sequence shown here is derived from an EMBL/GenBank/DDBJ whole genome shotgun (WGS) entry which is preliminary data.</text>
</comment>
<evidence type="ECO:0000313" key="1">
    <source>
        <dbReference type="EMBL" id="ECB1824087.1"/>
    </source>
</evidence>